<evidence type="ECO:0000313" key="1">
    <source>
        <dbReference type="EMBL" id="KAI0060057.1"/>
    </source>
</evidence>
<comment type="caution">
    <text evidence="1">The sequence shown here is derived from an EMBL/GenBank/DDBJ whole genome shotgun (WGS) entry which is preliminary data.</text>
</comment>
<evidence type="ECO:0000313" key="2">
    <source>
        <dbReference type="Proteomes" id="UP000814140"/>
    </source>
</evidence>
<reference evidence="1" key="1">
    <citation type="submission" date="2021-03" db="EMBL/GenBank/DDBJ databases">
        <authorList>
            <consortium name="DOE Joint Genome Institute"/>
            <person name="Ahrendt S."/>
            <person name="Looney B.P."/>
            <person name="Miyauchi S."/>
            <person name="Morin E."/>
            <person name="Drula E."/>
            <person name="Courty P.E."/>
            <person name="Chicoki N."/>
            <person name="Fauchery L."/>
            <person name="Kohler A."/>
            <person name="Kuo A."/>
            <person name="Labutti K."/>
            <person name="Pangilinan J."/>
            <person name="Lipzen A."/>
            <person name="Riley R."/>
            <person name="Andreopoulos W."/>
            <person name="He G."/>
            <person name="Johnson J."/>
            <person name="Barry K.W."/>
            <person name="Grigoriev I.V."/>
            <person name="Nagy L."/>
            <person name="Hibbett D."/>
            <person name="Henrissat B."/>
            <person name="Matheny P.B."/>
            <person name="Labbe J."/>
            <person name="Martin F."/>
        </authorList>
    </citation>
    <scope>NUCLEOTIDE SEQUENCE</scope>
    <source>
        <strain evidence="1">HHB10654</strain>
    </source>
</reference>
<reference evidence="1" key="2">
    <citation type="journal article" date="2022" name="New Phytol.">
        <title>Evolutionary transition to the ectomycorrhizal habit in the genomes of a hyperdiverse lineage of mushroom-forming fungi.</title>
        <authorList>
            <person name="Looney B."/>
            <person name="Miyauchi S."/>
            <person name="Morin E."/>
            <person name="Drula E."/>
            <person name="Courty P.E."/>
            <person name="Kohler A."/>
            <person name="Kuo A."/>
            <person name="LaButti K."/>
            <person name="Pangilinan J."/>
            <person name="Lipzen A."/>
            <person name="Riley R."/>
            <person name="Andreopoulos W."/>
            <person name="He G."/>
            <person name="Johnson J."/>
            <person name="Nolan M."/>
            <person name="Tritt A."/>
            <person name="Barry K.W."/>
            <person name="Grigoriev I.V."/>
            <person name="Nagy L.G."/>
            <person name="Hibbett D."/>
            <person name="Henrissat B."/>
            <person name="Matheny P.B."/>
            <person name="Labbe J."/>
            <person name="Martin F.M."/>
        </authorList>
    </citation>
    <scope>NUCLEOTIDE SEQUENCE</scope>
    <source>
        <strain evidence="1">HHB10654</strain>
    </source>
</reference>
<keyword evidence="2" id="KW-1185">Reference proteome</keyword>
<sequence>MTDPTYPAFPVITLIGFVAVLIPLPWHFQAWNSGTCLYMIWTALSSLVLFVNSVIWQDNAENVAPIWCDISSRFMVGFAVALPAASLCINRRLYLLTSVQSVTITREDKRRAVITDLCIGLGIPVIQMLLPPHPDTALGHRFNIYEGIGCYPFTFNTTLAYPLVVVWPLVIGLISSGYCFLTLRTFLQRRVDFSSITSANSALTVNRYFRLMAIAMTDVVITVPISAVGIYLGLTASVVSPWRGWADAHFDYSKVELVPAVLWRANRLNEVSLELTRWSTPFSAFVFFIFFGFALEARKHYRMMYVVALKAIAHVLPAPLSAAVTRCVRLFH</sequence>
<keyword evidence="1" id="KW-0675">Receptor</keyword>
<proteinExistence type="predicted"/>
<name>A0ACB8SV52_9AGAM</name>
<accession>A0ACB8SV52</accession>
<organism evidence="1 2">
    <name type="scientific">Artomyces pyxidatus</name>
    <dbReference type="NCBI Taxonomy" id="48021"/>
    <lineage>
        <taxon>Eukaryota</taxon>
        <taxon>Fungi</taxon>
        <taxon>Dikarya</taxon>
        <taxon>Basidiomycota</taxon>
        <taxon>Agaricomycotina</taxon>
        <taxon>Agaricomycetes</taxon>
        <taxon>Russulales</taxon>
        <taxon>Auriscalpiaceae</taxon>
        <taxon>Artomyces</taxon>
    </lineage>
</organism>
<gene>
    <name evidence="1" type="ORF">BV25DRAFT_1807924</name>
</gene>
<dbReference type="EMBL" id="MU277221">
    <property type="protein sequence ID" value="KAI0060057.1"/>
    <property type="molecule type" value="Genomic_DNA"/>
</dbReference>
<dbReference type="Proteomes" id="UP000814140">
    <property type="component" value="Unassembled WGS sequence"/>
</dbReference>
<protein>
    <submittedName>
        <fullName evidence="1">Fungal pheromone STE3G-protein-coupled receptor</fullName>
    </submittedName>
</protein>